<dbReference type="AlphaFoldDB" id="A0A8S1QY96"/>
<name>A0A8S1QY96_9CILI</name>
<protein>
    <submittedName>
        <fullName evidence="1">Uncharacterized protein</fullName>
    </submittedName>
</protein>
<accession>A0A8S1QY96</accession>
<dbReference type="Proteomes" id="UP000692954">
    <property type="component" value="Unassembled WGS sequence"/>
</dbReference>
<reference evidence="1" key="1">
    <citation type="submission" date="2021-01" db="EMBL/GenBank/DDBJ databases">
        <authorList>
            <consortium name="Genoscope - CEA"/>
            <person name="William W."/>
        </authorList>
    </citation>
    <scope>NUCLEOTIDE SEQUENCE</scope>
</reference>
<evidence type="ECO:0000313" key="1">
    <source>
        <dbReference type="EMBL" id="CAD8119902.1"/>
    </source>
</evidence>
<evidence type="ECO:0000313" key="2">
    <source>
        <dbReference type="Proteomes" id="UP000692954"/>
    </source>
</evidence>
<organism evidence="1 2">
    <name type="scientific">Paramecium sonneborni</name>
    <dbReference type="NCBI Taxonomy" id="65129"/>
    <lineage>
        <taxon>Eukaryota</taxon>
        <taxon>Sar</taxon>
        <taxon>Alveolata</taxon>
        <taxon>Ciliophora</taxon>
        <taxon>Intramacronucleata</taxon>
        <taxon>Oligohymenophorea</taxon>
        <taxon>Peniculida</taxon>
        <taxon>Parameciidae</taxon>
        <taxon>Paramecium</taxon>
    </lineage>
</organism>
<gene>
    <name evidence="1" type="ORF">PSON_ATCC_30995.1.T1230081</name>
</gene>
<sequence>MYYLFQELYLVQSPSKKIENLLVKVFLIKRQEQIQNIIVKLKRSMAIARTELVKIDYLQKSRKGQIIVIGQINSEYARIKEILVIRLTFFLNKINSFDNFGCVLNESLIYNHWQIVIFQ</sequence>
<comment type="caution">
    <text evidence="1">The sequence shown here is derived from an EMBL/GenBank/DDBJ whole genome shotgun (WGS) entry which is preliminary data.</text>
</comment>
<dbReference type="EMBL" id="CAJJDN010000123">
    <property type="protein sequence ID" value="CAD8119902.1"/>
    <property type="molecule type" value="Genomic_DNA"/>
</dbReference>
<keyword evidence="2" id="KW-1185">Reference proteome</keyword>
<proteinExistence type="predicted"/>